<protein>
    <submittedName>
        <fullName evidence="6">Insulin gene enhancer protein isl-2a</fullName>
    </submittedName>
</protein>
<feature type="DNA-binding region" description="Homeobox" evidence="2">
    <location>
        <begin position="91"/>
        <end position="118"/>
    </location>
</feature>
<keyword evidence="2 3" id="KW-0539">Nucleus</keyword>
<dbReference type="PROSITE" id="PS50071">
    <property type="entry name" value="HOMEOBOX_2"/>
    <property type="match status" value="1"/>
</dbReference>
<evidence type="ECO:0000256" key="1">
    <source>
        <dbReference type="ARBA" id="ARBA00004123"/>
    </source>
</evidence>
<dbReference type="STRING" id="158441.A0A226DUD2"/>
<dbReference type="Pfam" id="PF00046">
    <property type="entry name" value="Homeodomain"/>
    <property type="match status" value="1"/>
</dbReference>
<keyword evidence="7" id="KW-1185">Reference proteome</keyword>
<dbReference type="Proteomes" id="UP000198287">
    <property type="component" value="Unassembled WGS sequence"/>
</dbReference>
<dbReference type="EMBL" id="LNIX01000011">
    <property type="protein sequence ID" value="OXA48670.1"/>
    <property type="molecule type" value="Genomic_DNA"/>
</dbReference>
<dbReference type="InterPro" id="IPR009057">
    <property type="entry name" value="Homeodomain-like_sf"/>
</dbReference>
<evidence type="ECO:0000256" key="4">
    <source>
        <dbReference type="SAM" id="Phobius"/>
    </source>
</evidence>
<proteinExistence type="predicted"/>
<dbReference type="SUPFAM" id="SSF46689">
    <property type="entry name" value="Homeodomain-like"/>
    <property type="match status" value="1"/>
</dbReference>
<dbReference type="GO" id="GO:0003677">
    <property type="term" value="F:DNA binding"/>
    <property type="evidence" value="ECO:0007669"/>
    <property type="project" value="UniProtKB-UniRule"/>
</dbReference>
<keyword evidence="2 3" id="KW-0371">Homeobox</keyword>
<accession>A0A226DUD2</accession>
<evidence type="ECO:0000313" key="7">
    <source>
        <dbReference type="Proteomes" id="UP000198287"/>
    </source>
</evidence>
<reference evidence="6 7" key="1">
    <citation type="submission" date="2015-12" db="EMBL/GenBank/DDBJ databases">
        <title>The genome of Folsomia candida.</title>
        <authorList>
            <person name="Faddeeva A."/>
            <person name="Derks M.F."/>
            <person name="Anvar Y."/>
            <person name="Smit S."/>
            <person name="Van Straalen N."/>
            <person name="Roelofs D."/>
        </authorList>
    </citation>
    <scope>NUCLEOTIDE SEQUENCE [LARGE SCALE GENOMIC DNA]</scope>
    <source>
        <strain evidence="6 7">VU population</strain>
        <tissue evidence="6">Whole body</tissue>
    </source>
</reference>
<keyword evidence="2 3" id="KW-0238">DNA-binding</keyword>
<feature type="non-terminal residue" evidence="6">
    <location>
        <position position="130"/>
    </location>
</feature>
<dbReference type="PANTHER" id="PTHR24204">
    <property type="entry name" value="INSULIN GENE ENHANCER PROTEIN"/>
    <property type="match status" value="1"/>
</dbReference>
<evidence type="ECO:0000259" key="5">
    <source>
        <dbReference type="PROSITE" id="PS50071"/>
    </source>
</evidence>
<dbReference type="InterPro" id="IPR047169">
    <property type="entry name" value="ISL1/2-like"/>
</dbReference>
<dbReference type="InterPro" id="IPR001356">
    <property type="entry name" value="HD"/>
</dbReference>
<sequence length="130" mass="15201">METKFHLLLVLAFCGFATWGTLYCIMLQLWTFEAALDLTEDEEQLCRTFTWIKISQYFVVTVYLAVVGPILMKIYNIWDTPGTGQGLMKAQLVEMTGLSERLIRIWFQNKRGKDKKTQILLNRRTQAEEK</sequence>
<dbReference type="GO" id="GO:0005634">
    <property type="term" value="C:nucleus"/>
    <property type="evidence" value="ECO:0007669"/>
    <property type="project" value="UniProtKB-SubCell"/>
</dbReference>
<comment type="caution">
    <text evidence="6">The sequence shown here is derived from an EMBL/GenBank/DDBJ whole genome shotgun (WGS) entry which is preliminary data.</text>
</comment>
<dbReference type="GO" id="GO:0045944">
    <property type="term" value="P:positive regulation of transcription by RNA polymerase II"/>
    <property type="evidence" value="ECO:0007669"/>
    <property type="project" value="InterPro"/>
</dbReference>
<dbReference type="PANTHER" id="PTHR24204:SF8">
    <property type="entry name" value="TAILUP, ISOFORM A"/>
    <property type="match status" value="1"/>
</dbReference>
<dbReference type="GO" id="GO:0000981">
    <property type="term" value="F:DNA-binding transcription factor activity, RNA polymerase II-specific"/>
    <property type="evidence" value="ECO:0007669"/>
    <property type="project" value="InterPro"/>
</dbReference>
<dbReference type="GO" id="GO:0007409">
    <property type="term" value="P:axonogenesis"/>
    <property type="evidence" value="ECO:0007669"/>
    <property type="project" value="TreeGrafter"/>
</dbReference>
<keyword evidence="4" id="KW-0472">Membrane</keyword>
<dbReference type="AlphaFoldDB" id="A0A226DUD2"/>
<gene>
    <name evidence="6" type="ORF">Fcan01_16178</name>
</gene>
<keyword evidence="4" id="KW-0812">Transmembrane</keyword>
<keyword evidence="4" id="KW-1133">Transmembrane helix</keyword>
<dbReference type="OrthoDB" id="125004at2759"/>
<feature type="transmembrane region" description="Helical" evidence="4">
    <location>
        <begin position="7"/>
        <end position="30"/>
    </location>
</feature>
<organism evidence="6 7">
    <name type="scientific">Folsomia candida</name>
    <name type="common">Springtail</name>
    <dbReference type="NCBI Taxonomy" id="158441"/>
    <lineage>
        <taxon>Eukaryota</taxon>
        <taxon>Metazoa</taxon>
        <taxon>Ecdysozoa</taxon>
        <taxon>Arthropoda</taxon>
        <taxon>Hexapoda</taxon>
        <taxon>Collembola</taxon>
        <taxon>Entomobryomorpha</taxon>
        <taxon>Isotomoidea</taxon>
        <taxon>Isotomidae</taxon>
        <taxon>Proisotominae</taxon>
        <taxon>Folsomia</taxon>
    </lineage>
</organism>
<evidence type="ECO:0000256" key="2">
    <source>
        <dbReference type="PROSITE-ProRule" id="PRU00108"/>
    </source>
</evidence>
<dbReference type="CDD" id="cd00086">
    <property type="entry name" value="homeodomain"/>
    <property type="match status" value="1"/>
</dbReference>
<dbReference type="Gene3D" id="1.10.10.60">
    <property type="entry name" value="Homeodomain-like"/>
    <property type="match status" value="1"/>
</dbReference>
<evidence type="ECO:0000256" key="3">
    <source>
        <dbReference type="RuleBase" id="RU000682"/>
    </source>
</evidence>
<comment type="subcellular location">
    <subcellularLocation>
        <location evidence="1 2 3">Nucleus</location>
    </subcellularLocation>
</comment>
<feature type="domain" description="Homeobox" evidence="5">
    <location>
        <begin position="89"/>
        <end position="117"/>
    </location>
</feature>
<evidence type="ECO:0000313" key="6">
    <source>
        <dbReference type="EMBL" id="OXA48670.1"/>
    </source>
</evidence>
<dbReference type="GO" id="GO:0048665">
    <property type="term" value="P:neuron fate specification"/>
    <property type="evidence" value="ECO:0007669"/>
    <property type="project" value="InterPro"/>
</dbReference>
<name>A0A226DUD2_FOLCA</name>
<feature type="transmembrane region" description="Helical" evidence="4">
    <location>
        <begin position="50"/>
        <end position="71"/>
    </location>
</feature>